<reference evidence="2 3" key="1">
    <citation type="submission" date="2020-07" db="EMBL/GenBank/DDBJ databases">
        <authorList>
            <person name="Feng X."/>
        </authorList>
    </citation>
    <scope>NUCLEOTIDE SEQUENCE [LARGE SCALE GENOMIC DNA]</scope>
    <source>
        <strain evidence="2 3">JCM14086</strain>
    </source>
</reference>
<dbReference type="EMBL" id="JACHVA010000076">
    <property type="protein sequence ID" value="MBC2601794.1"/>
    <property type="molecule type" value="Genomic_DNA"/>
</dbReference>
<evidence type="ECO:0008006" key="4">
    <source>
        <dbReference type="Google" id="ProtNLM"/>
    </source>
</evidence>
<comment type="caution">
    <text evidence="2">The sequence shown here is derived from an EMBL/GenBank/DDBJ whole genome shotgun (WGS) entry which is preliminary data.</text>
</comment>
<sequence length="288" mass="30849">MKKRTPNHLNFSKSSLLPKVGSTALGVFAFLIASVQSQAASQIIYSDNFSDGNRDGWYNSNASGGLVVDNGQLKSINTTSRFLTYFSPTSLEVGESMTVSFDLEMASVGDSNYGFRIGILDSEGLSNQVSADDYGDTNALFNNYSGYRLNTNLGADTSNITTFAGRTGVSDDLLGSTSMTSVSGSGTANGVKIEAETSYPTSFTFLRTDTDTLSLSFSMNGIVLSTQDSPANTFTFDTLAFYRKQDAGGDIFLDNVEVSYDGIPEPGQASMIFGAIAAAVIMIRRRRR</sequence>
<name>A0A7X1AXW1_9BACT</name>
<evidence type="ECO:0000256" key="1">
    <source>
        <dbReference type="SAM" id="SignalP"/>
    </source>
</evidence>
<dbReference type="AlphaFoldDB" id="A0A7X1AXW1"/>
<keyword evidence="1" id="KW-0732">Signal</keyword>
<evidence type="ECO:0000313" key="3">
    <source>
        <dbReference type="Proteomes" id="UP000525652"/>
    </source>
</evidence>
<dbReference type="RefSeq" id="WP_185692501.1">
    <property type="nucleotide sequence ID" value="NZ_JACHVA010000076.1"/>
</dbReference>
<organism evidence="2 3">
    <name type="scientific">Puniceicoccus vermicola</name>
    <dbReference type="NCBI Taxonomy" id="388746"/>
    <lineage>
        <taxon>Bacteria</taxon>
        <taxon>Pseudomonadati</taxon>
        <taxon>Verrucomicrobiota</taxon>
        <taxon>Opitutia</taxon>
        <taxon>Puniceicoccales</taxon>
        <taxon>Puniceicoccaceae</taxon>
        <taxon>Puniceicoccus</taxon>
    </lineage>
</organism>
<proteinExistence type="predicted"/>
<evidence type="ECO:0000313" key="2">
    <source>
        <dbReference type="EMBL" id="MBC2601794.1"/>
    </source>
</evidence>
<accession>A0A7X1AXW1</accession>
<keyword evidence="3" id="KW-1185">Reference proteome</keyword>
<gene>
    <name evidence="2" type="ORF">H5P30_08390</name>
</gene>
<feature type="chain" id="PRO_5030832959" description="PEP-CTERM sorting domain-containing protein" evidence="1">
    <location>
        <begin position="40"/>
        <end position="288"/>
    </location>
</feature>
<dbReference type="Proteomes" id="UP000525652">
    <property type="component" value="Unassembled WGS sequence"/>
</dbReference>
<protein>
    <recommendedName>
        <fullName evidence="4">PEP-CTERM sorting domain-containing protein</fullName>
    </recommendedName>
</protein>
<feature type="signal peptide" evidence="1">
    <location>
        <begin position="1"/>
        <end position="39"/>
    </location>
</feature>